<evidence type="ECO:0000256" key="1">
    <source>
        <dbReference type="ARBA" id="ARBA00000851"/>
    </source>
</evidence>
<evidence type="ECO:0000256" key="7">
    <source>
        <dbReference type="ARBA" id="ARBA00022801"/>
    </source>
</evidence>
<evidence type="ECO:0000256" key="9">
    <source>
        <dbReference type="ARBA" id="ARBA00023125"/>
    </source>
</evidence>
<comment type="function">
    <text evidence="10">Subunit R is required for both nuclease and ATPase activities, but not for modification.</text>
</comment>
<dbReference type="Pfam" id="PF04313">
    <property type="entry name" value="HSDR_N"/>
    <property type="match status" value="1"/>
</dbReference>
<dbReference type="Pfam" id="PF18766">
    <property type="entry name" value="SWI2_SNF2"/>
    <property type="match status" value="1"/>
</dbReference>
<evidence type="ECO:0000313" key="13">
    <source>
        <dbReference type="Proteomes" id="UP000199134"/>
    </source>
</evidence>
<dbReference type="GO" id="GO:0009035">
    <property type="term" value="F:type I site-specific deoxyribonuclease activity"/>
    <property type="evidence" value="ECO:0007669"/>
    <property type="project" value="UniProtKB-EC"/>
</dbReference>
<dbReference type="GO" id="GO:0009307">
    <property type="term" value="P:DNA restriction-modification system"/>
    <property type="evidence" value="ECO:0007669"/>
    <property type="project" value="UniProtKB-KW"/>
</dbReference>
<dbReference type="InterPro" id="IPR055180">
    <property type="entry name" value="HsdR_RecA-like_helicase_dom_2"/>
</dbReference>
<keyword evidence="7 10" id="KW-0378">Hydrolase</keyword>
<dbReference type="CDD" id="cd18800">
    <property type="entry name" value="SF2_C_EcoR124I-like"/>
    <property type="match status" value="1"/>
</dbReference>
<dbReference type="PANTHER" id="PTHR30195">
    <property type="entry name" value="TYPE I SITE-SPECIFIC DEOXYRIBONUCLEASE PROTEIN SUBUNIT M AND R"/>
    <property type="match status" value="1"/>
</dbReference>
<dbReference type="SUPFAM" id="SSF52540">
    <property type="entry name" value="P-loop containing nucleoside triphosphate hydrolases"/>
    <property type="match status" value="1"/>
</dbReference>
<dbReference type="PANTHER" id="PTHR30195:SF16">
    <property type="entry name" value="TYPE I RESTRICTION ENZYME ENDONUCLEASE SUBUNIT"/>
    <property type="match status" value="1"/>
</dbReference>
<dbReference type="InterPro" id="IPR027417">
    <property type="entry name" value="P-loop_NTPase"/>
</dbReference>
<dbReference type="AlphaFoldDB" id="A0A1H0IRG7"/>
<dbReference type="InterPro" id="IPR051268">
    <property type="entry name" value="Type-I_R_enzyme_R_subunit"/>
</dbReference>
<comment type="caution">
    <text evidence="12">The sequence shown here is derived from an EMBL/GenBank/DDBJ whole genome shotgun (WGS) entry which is preliminary data.</text>
</comment>
<dbReference type="EMBL" id="FNIW01000016">
    <property type="protein sequence ID" value="SDO33975.1"/>
    <property type="molecule type" value="Genomic_DNA"/>
</dbReference>
<dbReference type="InterPro" id="IPR007409">
    <property type="entry name" value="Restrct_endonuc_type1_HsdR_N"/>
</dbReference>
<dbReference type="EC" id="3.1.21.3" evidence="10"/>
<evidence type="ECO:0000313" key="12">
    <source>
        <dbReference type="EMBL" id="SDO33975.1"/>
    </source>
</evidence>
<keyword evidence="6" id="KW-0255">Endonuclease</keyword>
<evidence type="ECO:0000256" key="4">
    <source>
        <dbReference type="ARBA" id="ARBA00022741"/>
    </source>
</evidence>
<dbReference type="Gene3D" id="3.90.1570.50">
    <property type="match status" value="2"/>
</dbReference>
<dbReference type="OrthoDB" id="9758243at2"/>
<comment type="subunit">
    <text evidence="10">The type I restriction/modification system is composed of three polypeptides R, M and S.</text>
</comment>
<feature type="domain" description="Helicase ATP-binding" evidence="11">
    <location>
        <begin position="316"/>
        <end position="477"/>
    </location>
</feature>
<sequence length="1161" mass="135435">MDEYKIILEEKQTVMARYEVEPKSGEGYQSEAQLENALIKQLADQGYEYAKIKDEAALLENLRQQLEELNDIKLSDREWARLLPMISNEQMTILDKTEMLQGKGYILDLKLDNGQTKNIKLIDKQNIHNNRLQVINQYEENRGTYRNRYDVTILVNGLPMVHIELKKRGVPIKEAFNQIDRYLRDSFWAGRAMFDFVQIFVISNGTETKYYSNTTRYAKEKQAEDASRKKKTEGNTFEFTSYWTDQRNNRLTDLRDFTSTFFAKHTILNLLTKYCVFNVDKQLLVMRPYQIAATEKILLRIKTAINNRWQGTTRAGGYIWHTTGSGKTLTSFKTAQLASQMEEVKKVIFVVDRKDLDYQTMKEYNNFEPECANSNTSARVLQRQMKDDNCHIIITTIQKLSNLMKPGIYDKDEKLREILQKENIVLIFDECHRSQFGDMHKLIVKRVKKYMMFGFTGTPIKAQNASASSKYQTTAQLFGGEPDEDGRPTMPLHTYTIINAIGDNNVLRFHVDYDSTMKMKNDVERKQVWGINTEEALHDPRRISIVTRYILERFGEKTKQEDEAYAMSKLLNVQEVVKSKTAEEKKHTYKTKGFNSIFAVDSVKAAIMYYNEFKKQLAEPGTPNLRIATIYTYSANEAEEDEWGFEDDENPEGTEGMDLQSRDALEKAIKDYNEMFGCNYSTDGDNFQSYYKDVSLRMKNKEIDILIVVGMFLTGFDAKTLNTLWVDKNLKLHGLLQAYSRTNRILNSVKDCGNIVCFRNLKEATDESLRIFGDPNAKGMVFMKSYDEYYSEGYYDVKGKYHEPYTELIARLLREFPLEQMGNIIDEEKKKDFIRLLGEILRLRNVLSVFDAFDENAKIISEMDYQDYKGWYYTYYEEFRKPNNNSKETINDDIIFEIELVRHDQINIHYILQLIQQYHDTDCQDKEIIVQIKKQIDASPDMRDKRELIEKFIDQMTPEKGTDVGEEWNEYIEREKKAELDAIISEEHLKPAETTAFMERAFIDGYVTETGTGIAKILPPVNPFLPESGEKKQTVLEKLKVYLMKFLGTTEDVYIKPRVVEMNPIAENPAESVLLNVEDDREVRNLIFNLLQMDCEMSDLSIQEEVINKFGERYGGMKLNDWRHIIEAYTSMIRPNMKDPALEEKARTIQMQIPKAAEEDV</sequence>
<dbReference type="Pfam" id="PF22679">
    <property type="entry name" value="T1R_D3-like"/>
    <property type="match status" value="1"/>
</dbReference>
<keyword evidence="4 10" id="KW-0547">Nucleotide-binding</keyword>
<dbReference type="InterPro" id="IPR040980">
    <property type="entry name" value="SWI2_SNF2"/>
</dbReference>
<dbReference type="Proteomes" id="UP000199134">
    <property type="component" value="Unassembled WGS sequence"/>
</dbReference>
<name>A0A1H0IRG7_9BACT</name>
<dbReference type="RefSeq" id="WP_091854286.1">
    <property type="nucleotide sequence ID" value="NZ_FNIW01000016.1"/>
</dbReference>
<dbReference type="SMART" id="SM00487">
    <property type="entry name" value="DEXDc"/>
    <property type="match status" value="1"/>
</dbReference>
<reference evidence="13" key="1">
    <citation type="submission" date="2016-10" db="EMBL/GenBank/DDBJ databases">
        <authorList>
            <person name="de Groot N.N."/>
        </authorList>
    </citation>
    <scope>NUCLEOTIDE SEQUENCE [LARGE SCALE GENOMIC DNA]</scope>
    <source>
        <strain evidence="13">BP1-145</strain>
    </source>
</reference>
<dbReference type="PROSITE" id="PS51192">
    <property type="entry name" value="HELICASE_ATP_BIND_1"/>
    <property type="match status" value="1"/>
</dbReference>
<comment type="catalytic activity">
    <reaction evidence="1 10">
        <text>Endonucleolytic cleavage of DNA to give random double-stranded fragments with terminal 5'-phosphates, ATP is simultaneously hydrolyzed.</text>
        <dbReference type="EC" id="3.1.21.3"/>
    </reaction>
</comment>
<keyword evidence="8 10" id="KW-0067">ATP-binding</keyword>
<keyword evidence="9 10" id="KW-0238">DNA-binding</keyword>
<dbReference type="InterPro" id="IPR014001">
    <property type="entry name" value="Helicase_ATP-bd"/>
</dbReference>
<dbReference type="Gene3D" id="3.40.50.300">
    <property type="entry name" value="P-loop containing nucleotide triphosphate hydrolases"/>
    <property type="match status" value="2"/>
</dbReference>
<evidence type="ECO:0000256" key="6">
    <source>
        <dbReference type="ARBA" id="ARBA00022759"/>
    </source>
</evidence>
<gene>
    <name evidence="12" type="ORF">SAMN04487900_11670</name>
</gene>
<evidence type="ECO:0000256" key="10">
    <source>
        <dbReference type="RuleBase" id="RU364115"/>
    </source>
</evidence>
<keyword evidence="5 10" id="KW-0680">Restriction system</keyword>
<comment type="similarity">
    <text evidence="2 10">Belongs to the HsdR family.</text>
</comment>
<dbReference type="NCBIfam" id="TIGR00348">
    <property type="entry name" value="hsdR"/>
    <property type="match status" value="1"/>
</dbReference>
<protein>
    <recommendedName>
        <fullName evidence="10">Type I restriction enzyme endonuclease subunit</fullName>
        <shortName evidence="10">R protein</shortName>
        <ecNumber evidence="10">3.1.21.3</ecNumber>
    </recommendedName>
</protein>
<dbReference type="Pfam" id="PF12008">
    <property type="entry name" value="EcoR124_C"/>
    <property type="match status" value="1"/>
</dbReference>
<dbReference type="CDD" id="cd18030">
    <property type="entry name" value="DEXHc_RE_I_HsdR"/>
    <property type="match status" value="1"/>
</dbReference>
<dbReference type="GO" id="GO:0003677">
    <property type="term" value="F:DNA binding"/>
    <property type="evidence" value="ECO:0007669"/>
    <property type="project" value="UniProtKB-KW"/>
</dbReference>
<keyword evidence="3" id="KW-0540">Nuclease</keyword>
<dbReference type="Gene3D" id="1.20.58.2040">
    <property type="match status" value="1"/>
</dbReference>
<evidence type="ECO:0000256" key="8">
    <source>
        <dbReference type="ARBA" id="ARBA00022840"/>
    </source>
</evidence>
<evidence type="ECO:0000256" key="3">
    <source>
        <dbReference type="ARBA" id="ARBA00022722"/>
    </source>
</evidence>
<dbReference type="InterPro" id="IPR004473">
    <property type="entry name" value="Restrct_endonuc_typeI_HsdR"/>
</dbReference>
<evidence type="ECO:0000256" key="5">
    <source>
        <dbReference type="ARBA" id="ARBA00022747"/>
    </source>
</evidence>
<dbReference type="GO" id="GO:0005524">
    <property type="term" value="F:ATP binding"/>
    <property type="evidence" value="ECO:0007669"/>
    <property type="project" value="UniProtKB-KW"/>
</dbReference>
<proteinExistence type="inferred from homology"/>
<evidence type="ECO:0000259" key="11">
    <source>
        <dbReference type="PROSITE" id="PS51192"/>
    </source>
</evidence>
<evidence type="ECO:0000256" key="2">
    <source>
        <dbReference type="ARBA" id="ARBA00008598"/>
    </source>
</evidence>
<accession>A0A1H0IRG7</accession>
<dbReference type="CDD" id="cd22332">
    <property type="entry name" value="HsdR_N"/>
    <property type="match status" value="1"/>
</dbReference>
<organism evidence="12 13">
    <name type="scientific">Prevotella communis</name>
    <dbReference type="NCBI Taxonomy" id="2913614"/>
    <lineage>
        <taxon>Bacteria</taxon>
        <taxon>Pseudomonadati</taxon>
        <taxon>Bacteroidota</taxon>
        <taxon>Bacteroidia</taxon>
        <taxon>Bacteroidales</taxon>
        <taxon>Prevotellaceae</taxon>
        <taxon>Prevotella</taxon>
    </lineage>
</organism>
<dbReference type="InterPro" id="IPR022625">
    <property type="entry name" value="TypeI_RM_Rsu_C"/>
</dbReference>